<dbReference type="PIRSF" id="PIRSF005965">
    <property type="entry name" value="Chor_mut_AroH"/>
    <property type="match status" value="1"/>
</dbReference>
<sequence length="124" mass="14278">MNVLAIRGATTVTSNNKQEILDESAKLIQTIIIENLLDVEDIISMCFTMTSDLDKVYPSVAVREILNICDVPMLNFEEKYIEGSLRMCIRVMMYVNTEKNKSDIRHIYLNNSKNLRTDITKDEL</sequence>
<evidence type="ECO:0000256" key="1">
    <source>
        <dbReference type="NCBIfam" id="TIGR01796"/>
    </source>
</evidence>
<dbReference type="AlphaFoldDB" id="A0A1G9N3Z6"/>
<dbReference type="GO" id="GO:0004106">
    <property type="term" value="F:chorismate mutase activity"/>
    <property type="evidence" value="ECO:0007669"/>
    <property type="project" value="UniProtKB-UniRule"/>
</dbReference>
<keyword evidence="3" id="KW-0413">Isomerase</keyword>
<dbReference type="EC" id="5.4.99.5" evidence="1 3"/>
<feature type="binding site" evidence="2">
    <location>
        <position position="90"/>
    </location>
    <ligand>
        <name>prephenate</name>
        <dbReference type="ChEBI" id="CHEBI:29934"/>
    </ligand>
</feature>
<dbReference type="InterPro" id="IPR035959">
    <property type="entry name" value="RutC-like_sf"/>
</dbReference>
<dbReference type="PANTHER" id="PTHR21164:SF0">
    <property type="entry name" value="CHORISMATE MUTASE AROH"/>
    <property type="match status" value="1"/>
</dbReference>
<protein>
    <recommendedName>
        <fullName evidence="1 3">chorismate mutase</fullName>
        <ecNumber evidence="1 3">5.4.99.5</ecNumber>
    </recommendedName>
</protein>
<feature type="binding site" evidence="2">
    <location>
        <position position="108"/>
    </location>
    <ligand>
        <name>prephenate</name>
        <dbReference type="ChEBI" id="CHEBI:29934"/>
    </ligand>
</feature>
<dbReference type="RefSeq" id="WP_092725150.1">
    <property type="nucleotide sequence ID" value="NZ_FNGW01000003.1"/>
</dbReference>
<evidence type="ECO:0000256" key="2">
    <source>
        <dbReference type="PIRSR" id="PIRSR005965-1"/>
    </source>
</evidence>
<proteinExistence type="predicted"/>
<dbReference type="CDD" id="cd02185">
    <property type="entry name" value="AroH"/>
    <property type="match status" value="1"/>
</dbReference>
<evidence type="ECO:0000313" key="5">
    <source>
        <dbReference type="Proteomes" id="UP000199068"/>
    </source>
</evidence>
<organism evidence="4 5">
    <name type="scientific">Romboutsia lituseburensis DSM 797</name>
    <dbReference type="NCBI Taxonomy" id="1121325"/>
    <lineage>
        <taxon>Bacteria</taxon>
        <taxon>Bacillati</taxon>
        <taxon>Bacillota</taxon>
        <taxon>Clostridia</taxon>
        <taxon>Peptostreptococcales</taxon>
        <taxon>Peptostreptococcaceae</taxon>
        <taxon>Romboutsia</taxon>
    </lineage>
</organism>
<dbReference type="PANTHER" id="PTHR21164">
    <property type="entry name" value="CHORISMATE MUTASE"/>
    <property type="match status" value="1"/>
</dbReference>
<evidence type="ECO:0000256" key="3">
    <source>
        <dbReference type="PROSITE-ProRule" id="PRU00514"/>
    </source>
</evidence>
<dbReference type="EMBL" id="FNGW01000003">
    <property type="protein sequence ID" value="SDL80827.1"/>
    <property type="molecule type" value="Genomic_DNA"/>
</dbReference>
<dbReference type="PROSITE" id="PS51167">
    <property type="entry name" value="CHORISMATE_MUT_1"/>
    <property type="match status" value="1"/>
</dbReference>
<comment type="catalytic activity">
    <reaction evidence="3">
        <text>chorismate = prephenate</text>
        <dbReference type="Rhea" id="RHEA:13897"/>
        <dbReference type="ChEBI" id="CHEBI:29748"/>
        <dbReference type="ChEBI" id="CHEBI:29934"/>
        <dbReference type="EC" id="5.4.99.5"/>
    </reaction>
</comment>
<dbReference type="Proteomes" id="UP000199068">
    <property type="component" value="Unassembled WGS sequence"/>
</dbReference>
<keyword evidence="2 3" id="KW-0057">Aromatic amino acid biosynthesis</keyword>
<dbReference type="UniPathway" id="UPA00120">
    <property type="reaction ID" value="UER00203"/>
</dbReference>
<dbReference type="NCBIfam" id="TIGR01796">
    <property type="entry name" value="CM_mono_aroH"/>
    <property type="match status" value="1"/>
</dbReference>
<accession>A0A1G9N3Z6</accession>
<dbReference type="STRING" id="1121325.SAMN04515677_103455"/>
<dbReference type="GO" id="GO:0046417">
    <property type="term" value="P:chorismate metabolic process"/>
    <property type="evidence" value="ECO:0007669"/>
    <property type="project" value="TreeGrafter"/>
</dbReference>
<evidence type="ECO:0000313" key="4">
    <source>
        <dbReference type="EMBL" id="SDL80827.1"/>
    </source>
</evidence>
<dbReference type="Gene3D" id="3.30.1330.40">
    <property type="entry name" value="RutC-like"/>
    <property type="match status" value="1"/>
</dbReference>
<gene>
    <name evidence="4" type="ORF">SAMN04515677_103455</name>
</gene>
<reference evidence="4 5" key="1">
    <citation type="submission" date="2016-10" db="EMBL/GenBank/DDBJ databases">
        <authorList>
            <person name="de Groot N.N."/>
        </authorList>
    </citation>
    <scope>NUCLEOTIDE SEQUENCE [LARGE SCALE GENOMIC DNA]</scope>
    <source>
        <strain evidence="4 5">DSM 797</strain>
    </source>
</reference>
<dbReference type="Pfam" id="PF07736">
    <property type="entry name" value="CM_1"/>
    <property type="match status" value="1"/>
</dbReference>
<dbReference type="GO" id="GO:0009073">
    <property type="term" value="P:aromatic amino acid family biosynthetic process"/>
    <property type="evidence" value="ECO:0007669"/>
    <property type="project" value="UniProtKB-UniRule"/>
</dbReference>
<name>A0A1G9N3Z6_9FIRM</name>
<dbReference type="SUPFAM" id="SSF55298">
    <property type="entry name" value="YjgF-like"/>
    <property type="match status" value="1"/>
</dbReference>
<dbReference type="GO" id="GO:0008652">
    <property type="term" value="P:amino acid biosynthetic process"/>
    <property type="evidence" value="ECO:0007669"/>
    <property type="project" value="UniProtKB-UniRule"/>
</dbReference>
<keyword evidence="2 3" id="KW-0028">Amino-acid biosynthesis</keyword>
<feature type="binding site" evidence="2">
    <location>
        <position position="7"/>
    </location>
    <ligand>
        <name>prephenate</name>
        <dbReference type="ChEBI" id="CHEBI:29934"/>
    </ligand>
</feature>
<dbReference type="InterPro" id="IPR008243">
    <property type="entry name" value="Chorismate_mutase_AroH"/>
</dbReference>
<keyword evidence="5" id="KW-1185">Reference proteome</keyword>